<feature type="domain" description="Integrase catalytic" evidence="3">
    <location>
        <begin position="443"/>
        <end position="597"/>
    </location>
</feature>
<feature type="compositionally biased region" description="Low complexity" evidence="2">
    <location>
        <begin position="751"/>
        <end position="767"/>
    </location>
</feature>
<dbReference type="Gene3D" id="3.30.420.10">
    <property type="entry name" value="Ribonuclease H-like superfamily/Ribonuclease H"/>
    <property type="match status" value="1"/>
</dbReference>
<dbReference type="EMBL" id="BQNB010013855">
    <property type="protein sequence ID" value="GJT21037.1"/>
    <property type="molecule type" value="Genomic_DNA"/>
</dbReference>
<evidence type="ECO:0000313" key="5">
    <source>
        <dbReference type="Proteomes" id="UP001151760"/>
    </source>
</evidence>
<dbReference type="PROSITE" id="PS50994">
    <property type="entry name" value="INTEGRASE"/>
    <property type="match status" value="1"/>
</dbReference>
<name>A0ABQ5C3S5_9ASTR</name>
<organism evidence="4 5">
    <name type="scientific">Tanacetum coccineum</name>
    <dbReference type="NCBI Taxonomy" id="301880"/>
    <lineage>
        <taxon>Eukaryota</taxon>
        <taxon>Viridiplantae</taxon>
        <taxon>Streptophyta</taxon>
        <taxon>Embryophyta</taxon>
        <taxon>Tracheophyta</taxon>
        <taxon>Spermatophyta</taxon>
        <taxon>Magnoliopsida</taxon>
        <taxon>eudicotyledons</taxon>
        <taxon>Gunneridae</taxon>
        <taxon>Pentapetalae</taxon>
        <taxon>asterids</taxon>
        <taxon>campanulids</taxon>
        <taxon>Asterales</taxon>
        <taxon>Asteraceae</taxon>
        <taxon>Asteroideae</taxon>
        <taxon>Anthemideae</taxon>
        <taxon>Anthemidinae</taxon>
        <taxon>Tanacetum</taxon>
    </lineage>
</organism>
<evidence type="ECO:0000259" key="3">
    <source>
        <dbReference type="PROSITE" id="PS50994"/>
    </source>
</evidence>
<dbReference type="InterPro" id="IPR057670">
    <property type="entry name" value="SH3_retrovirus"/>
</dbReference>
<dbReference type="InterPro" id="IPR036397">
    <property type="entry name" value="RNaseH_sf"/>
</dbReference>
<feature type="compositionally biased region" description="Basic and acidic residues" evidence="2">
    <location>
        <begin position="817"/>
        <end position="829"/>
    </location>
</feature>
<dbReference type="Pfam" id="PF22936">
    <property type="entry name" value="Pol_BBD"/>
    <property type="match status" value="1"/>
</dbReference>
<dbReference type="InterPro" id="IPR012337">
    <property type="entry name" value="RNaseH-like_sf"/>
</dbReference>
<dbReference type="InterPro" id="IPR025724">
    <property type="entry name" value="GAG-pre-integrase_dom"/>
</dbReference>
<protein>
    <submittedName>
        <fullName evidence="4">Retrovirus-related pol polyprotein from transposon TNT 1-94</fullName>
    </submittedName>
</protein>
<dbReference type="Pfam" id="PF13976">
    <property type="entry name" value="gag_pre-integrs"/>
    <property type="match status" value="1"/>
</dbReference>
<dbReference type="InterPro" id="IPR001584">
    <property type="entry name" value="Integrase_cat-core"/>
</dbReference>
<dbReference type="InterPro" id="IPR054722">
    <property type="entry name" value="PolX-like_BBD"/>
</dbReference>
<feature type="compositionally biased region" description="Polar residues" evidence="2">
    <location>
        <begin position="798"/>
        <end position="816"/>
    </location>
</feature>
<dbReference type="SUPFAM" id="SSF53098">
    <property type="entry name" value="Ribonuclease H-like"/>
    <property type="match status" value="1"/>
</dbReference>
<evidence type="ECO:0000313" key="4">
    <source>
        <dbReference type="EMBL" id="GJT21037.1"/>
    </source>
</evidence>
<gene>
    <name evidence="4" type="ORF">Tco_0890974</name>
</gene>
<dbReference type="InterPro" id="IPR039537">
    <property type="entry name" value="Retrotran_Ty1/copia-like"/>
</dbReference>
<evidence type="ECO:0000256" key="2">
    <source>
        <dbReference type="SAM" id="MobiDB-lite"/>
    </source>
</evidence>
<accession>A0ABQ5C3S5</accession>
<keyword evidence="5" id="KW-1185">Reference proteome</keyword>
<reference evidence="4" key="1">
    <citation type="journal article" date="2022" name="Int. J. Mol. Sci.">
        <title>Draft Genome of Tanacetum Coccineum: Genomic Comparison of Closely Related Tanacetum-Family Plants.</title>
        <authorList>
            <person name="Yamashiro T."/>
            <person name="Shiraishi A."/>
            <person name="Nakayama K."/>
            <person name="Satake H."/>
        </authorList>
    </citation>
    <scope>NUCLEOTIDE SEQUENCE</scope>
</reference>
<feature type="region of interest" description="Disordered" evidence="2">
    <location>
        <begin position="717"/>
        <end position="769"/>
    </location>
</feature>
<feature type="region of interest" description="Disordered" evidence="2">
    <location>
        <begin position="791"/>
        <end position="838"/>
    </location>
</feature>
<keyword evidence="1" id="KW-0645">Protease</keyword>
<reference evidence="4" key="2">
    <citation type="submission" date="2022-01" db="EMBL/GenBank/DDBJ databases">
        <authorList>
            <person name="Yamashiro T."/>
            <person name="Shiraishi A."/>
            <person name="Satake H."/>
            <person name="Nakayama K."/>
        </authorList>
    </citation>
    <scope>NUCLEOTIDE SEQUENCE</scope>
</reference>
<evidence type="ECO:0000256" key="1">
    <source>
        <dbReference type="ARBA" id="ARBA00022670"/>
    </source>
</evidence>
<dbReference type="Pfam" id="PF25597">
    <property type="entry name" value="SH3_retrovirus"/>
    <property type="match status" value="1"/>
</dbReference>
<comment type="caution">
    <text evidence="4">The sequence shown here is derived from an EMBL/GenBank/DDBJ whole genome shotgun (WGS) entry which is preliminary data.</text>
</comment>
<keyword evidence="1" id="KW-0378">Hydrolase</keyword>
<sequence length="838" mass="94115">MAIPCGVWGYEMVRGLDVYGESTKGEKDSLWGLGIRRETIGKIYSSLKTLGEGFVVLALLVPHGHILYCIHRKLFTSIGHQWRPTGRLLPLGDQWPITRNTPPKSTALKSDCMPADPQETIAPIAYNLACTNQPDPNRNWGSNVSKSPFLPFVSKSSCNDLLCIWTPGCSKHMIGDRSRLRNFVKKFIGTVLFRNDHFGVIMGYGDYVIGDSVISRWRPTGRLLPLGDQWPITRNTPPKVLPTKQWKPTGRLLPLGRQCPLVRSTALKSDCCSKHMIGDRSRLRNFVKKFIGTVLFRNDHFGVIMGYGDYVIGDSVISRVYYVEGLGHNLFSVGQFCDSDLEVAFRKHTCFVRDLDGVDLIKGSRGTNLYTISVEDMMRSSPICLLSKVSKNKYWLWHHLLNHLNFGTLNDLARIDLVRGLPRLKFEKDHLCSACQHGKSRKATYKPKTINTITEVLHTLHIDLCRPLRVQSINGKKYILEIVNDYSRFTWMKFLRSKDETLAFVINLLKQLQVGLNKTVWFVRTNNGTEFINKDLTVYYESVGITHEKTVPRNPQQNGVVERRNRTLVEAAWTMLIISKAPLFLWAKAVATAYLSFLRIFGALFYPTNDSEDLGKLKSKADIGFFVGYAPNRKGYRIYNKRTRQIMETIHVTFDELTKQTAPVHSSSGLAPNLLTHGPISSGPVPNSAPAIPYVPPTNKDLELLFQPMFDEYFETPTGDHQMPSVLAAPTPTIPTGPSVSISFDHDAPSDSHSPSSSAHQSSSVHHGVATEHSFEVNPFAATKHEPFVNLFAPDPNSEASSSRVITITAPNQSTQPHEHLRKWTDSHPLDNIIGNPS</sequence>
<proteinExistence type="predicted"/>
<dbReference type="PANTHER" id="PTHR42648:SF21">
    <property type="entry name" value="CYSTEINE-RICH RLK (RECEPTOR-LIKE PROTEIN KINASE) 8"/>
    <property type="match status" value="1"/>
</dbReference>
<dbReference type="PANTHER" id="PTHR42648">
    <property type="entry name" value="TRANSPOSASE, PUTATIVE-RELATED"/>
    <property type="match status" value="1"/>
</dbReference>
<dbReference type="Proteomes" id="UP001151760">
    <property type="component" value="Unassembled WGS sequence"/>
</dbReference>